<accession>A0ABT0ADK9</accession>
<proteinExistence type="predicted"/>
<comment type="caution">
    <text evidence="2">The sequence shown here is derived from an EMBL/GenBank/DDBJ whole genome shotgun (WGS) entry which is preliminary data.</text>
</comment>
<evidence type="ECO:0000313" key="2">
    <source>
        <dbReference type="EMBL" id="MCJ1961280.1"/>
    </source>
</evidence>
<dbReference type="EMBL" id="JALHAT010000018">
    <property type="protein sequence ID" value="MCJ1961280.1"/>
    <property type="molecule type" value="Genomic_DNA"/>
</dbReference>
<organism evidence="2 3">
    <name type="scientific">Novosphingobium mangrovi</name>
    <name type="common">ex Hu et al. 2023</name>
    <dbReference type="NCBI Taxonomy" id="2930094"/>
    <lineage>
        <taxon>Bacteria</taxon>
        <taxon>Pseudomonadati</taxon>
        <taxon>Pseudomonadota</taxon>
        <taxon>Alphaproteobacteria</taxon>
        <taxon>Sphingomonadales</taxon>
        <taxon>Sphingomonadaceae</taxon>
        <taxon>Novosphingobium</taxon>
    </lineage>
</organism>
<dbReference type="Proteomes" id="UP001162802">
    <property type="component" value="Unassembled WGS sequence"/>
</dbReference>
<feature type="region of interest" description="Disordered" evidence="1">
    <location>
        <begin position="73"/>
        <end position="97"/>
    </location>
</feature>
<gene>
    <name evidence="2" type="ORF">MTR65_11355</name>
</gene>
<evidence type="ECO:0000313" key="3">
    <source>
        <dbReference type="Proteomes" id="UP001162802"/>
    </source>
</evidence>
<dbReference type="RefSeq" id="WP_226632303.1">
    <property type="nucleotide sequence ID" value="NZ_JALHAT010000018.1"/>
</dbReference>
<protein>
    <submittedName>
        <fullName evidence="2">Uncharacterized protein</fullName>
    </submittedName>
</protein>
<reference evidence="2" key="1">
    <citation type="submission" date="2022-03" db="EMBL/GenBank/DDBJ databases">
        <title>Identification of a novel bacterium isolated from mangrove sediments.</title>
        <authorList>
            <person name="Pan X."/>
        </authorList>
    </citation>
    <scope>NUCLEOTIDE SEQUENCE</scope>
    <source>
        <strain evidence="2">B2637</strain>
    </source>
</reference>
<name>A0ABT0ADK9_9SPHN</name>
<keyword evidence="3" id="KW-1185">Reference proteome</keyword>
<feature type="region of interest" description="Disordered" evidence="1">
    <location>
        <begin position="133"/>
        <end position="152"/>
    </location>
</feature>
<evidence type="ECO:0000256" key="1">
    <source>
        <dbReference type="SAM" id="MobiDB-lite"/>
    </source>
</evidence>
<sequence>MLLALAALVPTSALGQEGDNPADSEVSDADRAIAEKMLGNGGRVTRDRSRRACLRTIRQGEIIVCAPDEEEFRIPSTAEDDPTGAAGTDDGRLRAPDVAGGGIFKGKATASGMCVVGPCPPEQPLIIDLSAIPEAPEGSDADKIAKGRLRVN</sequence>